<evidence type="ECO:0000256" key="2">
    <source>
        <dbReference type="SAM" id="Phobius"/>
    </source>
</evidence>
<keyword evidence="2" id="KW-1133">Transmembrane helix</keyword>
<comment type="caution">
    <text evidence="3">The sequence shown here is derived from an EMBL/GenBank/DDBJ whole genome shotgun (WGS) entry which is preliminary data.</text>
</comment>
<evidence type="ECO:0000313" key="4">
    <source>
        <dbReference type="Proteomes" id="UP001344447"/>
    </source>
</evidence>
<dbReference type="InterPro" id="IPR026749">
    <property type="entry name" value="Tmem135"/>
</dbReference>
<keyword evidence="2" id="KW-0812">Transmembrane</keyword>
<feature type="region of interest" description="Disordered" evidence="1">
    <location>
        <begin position="1"/>
        <end position="23"/>
    </location>
</feature>
<dbReference type="EMBL" id="JAVFKY010000001">
    <property type="protein sequence ID" value="KAK5582356.1"/>
    <property type="molecule type" value="Genomic_DNA"/>
</dbReference>
<protein>
    <recommendedName>
        <fullName evidence="5">Transmembrane protein</fullName>
    </recommendedName>
</protein>
<evidence type="ECO:0000313" key="3">
    <source>
        <dbReference type="EMBL" id="KAK5582356.1"/>
    </source>
</evidence>
<reference evidence="3 4" key="1">
    <citation type="submission" date="2023-11" db="EMBL/GenBank/DDBJ databases">
        <title>Dfirmibasis_genome.</title>
        <authorList>
            <person name="Edelbroek B."/>
            <person name="Kjellin J."/>
            <person name="Jerlstrom-Hultqvist J."/>
            <person name="Soderbom F."/>
        </authorList>
    </citation>
    <scope>NUCLEOTIDE SEQUENCE [LARGE SCALE GENOMIC DNA]</scope>
    <source>
        <strain evidence="3 4">TNS-C-14</strain>
    </source>
</reference>
<keyword evidence="2" id="KW-0472">Membrane</keyword>
<dbReference type="Pfam" id="PF02466">
    <property type="entry name" value="Tim17"/>
    <property type="match status" value="1"/>
</dbReference>
<gene>
    <name evidence="3" type="ORF">RB653_003939</name>
</gene>
<sequence>MENQNQENASNEEINTELPHIIDTNVSQEELESEIKREEQSIKVTEVTTDDSTKPSEREYINKNGICKHRDHCVISTLKTLIRGFAIGYGLRAGIALLTGLVLRKLYRNPRKLINQSILHKDPIGFGLFLGFYTGGFKGINCLLRAIRGKEDGLNSIIAGFIAGSSMMFSKSTEMALYLFARALESLFNAAVKRGYLKSYKHGDSVLFCLCTTILFHGFVWEPTAVRPSYMKFISKVAGKNRDIGAITSVIRDMYYQQQQLKK</sequence>
<evidence type="ECO:0008006" key="5">
    <source>
        <dbReference type="Google" id="ProtNLM"/>
    </source>
</evidence>
<accession>A0AAN7U6K0</accession>
<feature type="transmembrane region" description="Helical" evidence="2">
    <location>
        <begin position="123"/>
        <end position="141"/>
    </location>
</feature>
<feature type="transmembrane region" description="Helical" evidence="2">
    <location>
        <begin position="80"/>
        <end position="103"/>
    </location>
</feature>
<name>A0AAN7U6K0_9MYCE</name>
<dbReference type="PANTHER" id="PTHR12459:SF15">
    <property type="entry name" value="TRANSMEMBRANE PROTEIN 135"/>
    <property type="match status" value="1"/>
</dbReference>
<proteinExistence type="predicted"/>
<dbReference type="Proteomes" id="UP001344447">
    <property type="component" value="Unassembled WGS sequence"/>
</dbReference>
<dbReference type="PANTHER" id="PTHR12459">
    <property type="entry name" value="TRANSMEMBRANE PROTEIN 135-RELATED"/>
    <property type="match status" value="1"/>
</dbReference>
<feature type="transmembrane region" description="Helical" evidence="2">
    <location>
        <begin position="153"/>
        <end position="169"/>
    </location>
</feature>
<organism evidence="3 4">
    <name type="scientific">Dictyostelium firmibasis</name>
    <dbReference type="NCBI Taxonomy" id="79012"/>
    <lineage>
        <taxon>Eukaryota</taxon>
        <taxon>Amoebozoa</taxon>
        <taxon>Evosea</taxon>
        <taxon>Eumycetozoa</taxon>
        <taxon>Dictyostelia</taxon>
        <taxon>Dictyosteliales</taxon>
        <taxon>Dictyosteliaceae</taxon>
        <taxon>Dictyostelium</taxon>
    </lineage>
</organism>
<evidence type="ECO:0000256" key="1">
    <source>
        <dbReference type="SAM" id="MobiDB-lite"/>
    </source>
</evidence>
<dbReference type="AlphaFoldDB" id="A0AAN7U6K0"/>
<feature type="compositionally biased region" description="Low complexity" evidence="1">
    <location>
        <begin position="1"/>
        <end position="13"/>
    </location>
</feature>
<keyword evidence="4" id="KW-1185">Reference proteome</keyword>
<feature type="transmembrane region" description="Helical" evidence="2">
    <location>
        <begin position="204"/>
        <end position="221"/>
    </location>
</feature>